<sequence>MDMGLFSNKADKEKAKREKANRKAENEKILEYFKNHSDYNVGDMYFDDKHGKIFIKKSLTMNRSQAVYNYDELISYTPIFEGGKIKKHHGITRAIVGGVIAGPVGAVVGAGTGGKEFDTIKRLGFILHLTENRSQNYMLIISESKTDSFLTKSTLEDYNNIAAKLDQIIFSNTKESFPSGSDADELRKFKGLLEDGIITQEEFDEKKKELLS</sequence>
<organism evidence="3 4">
    <name type="scientific">Enterococcus mundtii</name>
    <dbReference type="NCBI Taxonomy" id="53346"/>
    <lineage>
        <taxon>Bacteria</taxon>
        <taxon>Bacillati</taxon>
        <taxon>Bacillota</taxon>
        <taxon>Bacilli</taxon>
        <taxon>Lactobacillales</taxon>
        <taxon>Enterococcaceae</taxon>
        <taxon>Enterococcus</taxon>
    </lineage>
</organism>
<reference evidence="3 4" key="1">
    <citation type="submission" date="2016-12" db="EMBL/GenBank/DDBJ databases">
        <authorList>
            <person name="Song W.-J."/>
            <person name="Kurnit D.M."/>
        </authorList>
    </citation>
    <scope>NUCLEOTIDE SEQUENCE [LARGE SCALE GENOMIC DNA]</scope>
    <source>
        <strain evidence="3 4">CGB1038-1_S1</strain>
    </source>
</reference>
<name>A0A1V2UFJ7_ENTMU</name>
<proteinExistence type="predicted"/>
<dbReference type="AlphaFoldDB" id="A0A1V2UFJ7"/>
<feature type="compositionally biased region" description="Basic and acidic residues" evidence="1">
    <location>
        <begin position="9"/>
        <end position="22"/>
    </location>
</feature>
<accession>A0A1V2UFJ7</accession>
<feature type="domain" description="SHOCT" evidence="2">
    <location>
        <begin position="184"/>
        <end position="211"/>
    </location>
</feature>
<feature type="region of interest" description="Disordered" evidence="1">
    <location>
        <begin position="1"/>
        <end position="22"/>
    </location>
</feature>
<gene>
    <name evidence="3" type="ORF">BTN92_11180</name>
</gene>
<dbReference type="Pfam" id="PF09851">
    <property type="entry name" value="SHOCT"/>
    <property type="match status" value="1"/>
</dbReference>
<dbReference type="EMBL" id="MSTR01000011">
    <property type="protein sequence ID" value="ONN42077.1"/>
    <property type="molecule type" value="Genomic_DNA"/>
</dbReference>
<evidence type="ECO:0000313" key="4">
    <source>
        <dbReference type="Proteomes" id="UP000189299"/>
    </source>
</evidence>
<protein>
    <recommendedName>
        <fullName evidence="2">SHOCT domain-containing protein</fullName>
    </recommendedName>
</protein>
<evidence type="ECO:0000256" key="1">
    <source>
        <dbReference type="SAM" id="MobiDB-lite"/>
    </source>
</evidence>
<evidence type="ECO:0000259" key="2">
    <source>
        <dbReference type="Pfam" id="PF09851"/>
    </source>
</evidence>
<comment type="caution">
    <text evidence="3">The sequence shown here is derived from an EMBL/GenBank/DDBJ whole genome shotgun (WGS) entry which is preliminary data.</text>
</comment>
<dbReference type="InterPro" id="IPR018649">
    <property type="entry name" value="SHOCT"/>
</dbReference>
<evidence type="ECO:0000313" key="3">
    <source>
        <dbReference type="EMBL" id="ONN42077.1"/>
    </source>
</evidence>
<dbReference type="Proteomes" id="UP000189299">
    <property type="component" value="Unassembled WGS sequence"/>
</dbReference>